<dbReference type="Pfam" id="PF04199">
    <property type="entry name" value="Cyclase"/>
    <property type="match status" value="1"/>
</dbReference>
<dbReference type="Proteomes" id="UP001316184">
    <property type="component" value="Chromosome"/>
</dbReference>
<dbReference type="PANTHER" id="PTHR34861">
    <property type="match status" value="1"/>
</dbReference>
<gene>
    <name evidence="1" type="ORF">NQV15_03940</name>
</gene>
<evidence type="ECO:0000313" key="1">
    <source>
        <dbReference type="EMBL" id="UUP14473.1"/>
    </source>
</evidence>
<reference evidence="1 2" key="1">
    <citation type="submission" date="2022-08" db="EMBL/GenBank/DDBJ databases">
        <title>novel species in genus Aeromicrobium.</title>
        <authorList>
            <person name="Ye L."/>
        </authorList>
    </citation>
    <scope>NUCLEOTIDE SEQUENCE [LARGE SCALE GENOMIC DNA]</scope>
    <source>
        <strain evidence="2">zg-Y1379</strain>
    </source>
</reference>
<dbReference type="SUPFAM" id="SSF102198">
    <property type="entry name" value="Putative cyclase"/>
    <property type="match status" value="1"/>
</dbReference>
<proteinExistence type="predicted"/>
<dbReference type="RefSeq" id="WP_232398299.1">
    <property type="nucleotide sequence ID" value="NZ_CP102173.1"/>
</dbReference>
<protein>
    <submittedName>
        <fullName evidence="1">Cyclase family protein</fullName>
    </submittedName>
</protein>
<evidence type="ECO:0000313" key="2">
    <source>
        <dbReference type="Proteomes" id="UP001316184"/>
    </source>
</evidence>
<sequence length="299" mass="31878">MTTETNSWGRWGADDERGALNKLTEENVMSAVRAIATGRSYQLAIPIQHAGTPVLDYRGAPHRLTLSSCHDPEMFSGYGAPAGTGANEDILMIACHNGTHMDSLSHVFADDKIYNGFAAETFKPNSGASRAGIEKCGPVIGRAVFLDIAELHGVSSLAADVVITADDIIAAERRQEVEIRPGDIVLLRTGWMEAYFEATSRGETLPFEQPGIGKSASKLLVERDVAVVGSDNWAVESIPSDGGFLEAHIELQVRHGIPFIEGLTLGELSRDKAGYGFFVASPLPITGASGSPVNPVFIA</sequence>
<accession>A0ABY5MCS6</accession>
<organism evidence="1 2">
    <name type="scientific">Aeromicrobium wangtongii</name>
    <dbReference type="NCBI Taxonomy" id="2969247"/>
    <lineage>
        <taxon>Bacteria</taxon>
        <taxon>Bacillati</taxon>
        <taxon>Actinomycetota</taxon>
        <taxon>Actinomycetes</taxon>
        <taxon>Propionibacteriales</taxon>
        <taxon>Nocardioidaceae</taxon>
        <taxon>Aeromicrobium</taxon>
    </lineage>
</organism>
<name>A0ABY5MCS6_9ACTN</name>
<dbReference type="InterPro" id="IPR007325">
    <property type="entry name" value="KFase/CYL"/>
</dbReference>
<dbReference type="PANTHER" id="PTHR34861:SF10">
    <property type="entry name" value="CYCLASE"/>
    <property type="match status" value="1"/>
</dbReference>
<dbReference type="EMBL" id="CP102173">
    <property type="protein sequence ID" value="UUP14473.1"/>
    <property type="molecule type" value="Genomic_DNA"/>
</dbReference>
<dbReference type="Gene3D" id="3.50.30.50">
    <property type="entry name" value="Putative cyclase"/>
    <property type="match status" value="1"/>
</dbReference>
<keyword evidence="2" id="KW-1185">Reference proteome</keyword>
<dbReference type="InterPro" id="IPR037175">
    <property type="entry name" value="KFase_sf"/>
</dbReference>